<reference evidence="2" key="1">
    <citation type="submission" date="2016-12" db="EMBL/GenBank/DDBJ databases">
        <title>The genomes of Aspergillus section Nigri reveals drivers in fungal speciation.</title>
        <authorList>
            <consortium name="DOE Joint Genome Institute"/>
            <person name="Vesth T.C."/>
            <person name="Nybo J."/>
            <person name="Theobald S."/>
            <person name="Brandl J."/>
            <person name="Frisvad J.C."/>
            <person name="Nielsen K.F."/>
            <person name="Lyhne E.K."/>
            <person name="Kogle M.E."/>
            <person name="Kuo A."/>
            <person name="Riley R."/>
            <person name="Clum A."/>
            <person name="Nolan M."/>
            <person name="Lipzen A."/>
            <person name="Salamov A."/>
            <person name="Henrissat B."/>
            <person name="Wiebenga A."/>
            <person name="De vries R.P."/>
            <person name="Grigoriev I.V."/>
            <person name="Mortensen U.H."/>
            <person name="Andersen M.R."/>
            <person name="Baker S.E."/>
        </authorList>
    </citation>
    <scope>NUCLEOTIDE SEQUENCE</scope>
    <source>
        <strain evidence="2">IBT 28561</strain>
    </source>
</reference>
<proteinExistence type="predicted"/>
<keyword evidence="1" id="KW-1133">Transmembrane helix</keyword>
<feature type="transmembrane region" description="Helical" evidence="1">
    <location>
        <begin position="72"/>
        <end position="93"/>
    </location>
</feature>
<dbReference type="Proteomes" id="UP000234254">
    <property type="component" value="Unassembled WGS sequence"/>
</dbReference>
<organism evidence="2 3">
    <name type="scientific">Aspergillus campestris (strain IBT 28561)</name>
    <dbReference type="NCBI Taxonomy" id="1392248"/>
    <lineage>
        <taxon>Eukaryota</taxon>
        <taxon>Fungi</taxon>
        <taxon>Dikarya</taxon>
        <taxon>Ascomycota</taxon>
        <taxon>Pezizomycotina</taxon>
        <taxon>Eurotiomycetes</taxon>
        <taxon>Eurotiomycetidae</taxon>
        <taxon>Eurotiales</taxon>
        <taxon>Aspergillaceae</taxon>
        <taxon>Aspergillus</taxon>
        <taxon>Aspergillus subgen. Circumdati</taxon>
    </lineage>
</organism>
<keyword evidence="1" id="KW-0472">Membrane</keyword>
<evidence type="ECO:0000313" key="2">
    <source>
        <dbReference type="EMBL" id="PKY06673.1"/>
    </source>
</evidence>
<sequence>MFHWYSPNYQLTTLPKYGTSLALSLFLPPNTGLNLRRASRNLHLVHTLLSSPPALSSFTLSLGASFLPSPLAIFSILLFTSSIPLILSLHFSVSFRSFP</sequence>
<keyword evidence="1" id="KW-0812">Transmembrane</keyword>
<accession>A0A2I1D9W4</accession>
<dbReference type="AlphaFoldDB" id="A0A2I1D9W4"/>
<evidence type="ECO:0000256" key="1">
    <source>
        <dbReference type="SAM" id="Phobius"/>
    </source>
</evidence>
<dbReference type="GeneID" id="36540114"/>
<dbReference type="EMBL" id="MSFM01000003">
    <property type="protein sequence ID" value="PKY06673.1"/>
    <property type="molecule type" value="Genomic_DNA"/>
</dbReference>
<protein>
    <submittedName>
        <fullName evidence="2">Uncharacterized protein</fullName>
    </submittedName>
</protein>
<dbReference type="VEuPathDB" id="FungiDB:P168DRAFT_116906"/>
<comment type="caution">
    <text evidence="2">The sequence shown here is derived from an EMBL/GenBank/DDBJ whole genome shotgun (WGS) entry which is preliminary data.</text>
</comment>
<gene>
    <name evidence="2" type="ORF">P168DRAFT_116906</name>
</gene>
<name>A0A2I1D9W4_ASPC2</name>
<dbReference type="RefSeq" id="XP_024695267.1">
    <property type="nucleotide sequence ID" value="XM_024832593.1"/>
</dbReference>
<evidence type="ECO:0000313" key="3">
    <source>
        <dbReference type="Proteomes" id="UP000234254"/>
    </source>
</evidence>
<keyword evidence="3" id="KW-1185">Reference proteome</keyword>